<name>A0A5B9RFS2_9CHLO</name>
<accession>A0A5B9RFS2</accession>
<dbReference type="InterPro" id="IPR036419">
    <property type="entry name" value="Ribosomal_S3_C_sf"/>
</dbReference>
<dbReference type="InterPro" id="IPR009019">
    <property type="entry name" value="KH_sf_prok-type"/>
</dbReference>
<dbReference type="RefSeq" id="YP_009692024.1">
    <property type="nucleotide sequence ID" value="NC_044704.1"/>
</dbReference>
<evidence type="ECO:0000256" key="5">
    <source>
        <dbReference type="HAMAP-Rule" id="MF_01309"/>
    </source>
</evidence>
<dbReference type="GO" id="GO:0022627">
    <property type="term" value="C:cytosolic small ribosomal subunit"/>
    <property type="evidence" value="ECO:0007669"/>
    <property type="project" value="TreeGrafter"/>
</dbReference>
<dbReference type="InterPro" id="IPR015946">
    <property type="entry name" value="KH_dom-like_a/b"/>
</dbReference>
<dbReference type="SUPFAM" id="SSF54814">
    <property type="entry name" value="Prokaryotic type KH domain (KH-domain type II)"/>
    <property type="match status" value="1"/>
</dbReference>
<feature type="domain" description="Small ribosomal subunit protein uS3 C-terminal" evidence="8">
    <location>
        <begin position="134"/>
        <end position="216"/>
    </location>
</feature>
<comment type="subcellular location">
    <subcellularLocation>
        <location evidence="5 7">Plastid</location>
        <location evidence="5 7">Chloroplast</location>
    </subcellularLocation>
</comment>
<evidence type="ECO:0000256" key="6">
    <source>
        <dbReference type="RuleBase" id="RU003624"/>
    </source>
</evidence>
<comment type="subunit">
    <text evidence="5 7">Part of the 30S ribosomal subunit.</text>
</comment>
<dbReference type="SUPFAM" id="SSF54821">
    <property type="entry name" value="Ribosomal protein S3 C-terminal domain"/>
    <property type="match status" value="1"/>
</dbReference>
<keyword evidence="2 5" id="KW-0689">Ribosomal protein</keyword>
<gene>
    <name evidence="5 9" type="primary">rps3</name>
</gene>
<dbReference type="InterPro" id="IPR018280">
    <property type="entry name" value="Ribosomal_uS3_CS"/>
</dbReference>
<dbReference type="GeneID" id="41796908"/>
<keyword evidence="7 9" id="KW-0934">Plastid</keyword>
<sequence length="218" mass="25153">MGQKVHPVGYRLGISTHHSSEWFSKIGHSSEYAFLVAEDNFIRDFFQKKTSNIYHLKIKRKNTALFINIETSEPQEILQNLESLKNELMVKLHSFRKKQTISDQFQKRDTQQYSIYCTVSQASDVSAQSIALSIKDQLEKRLPFRRAVKRSLRLAQIRGLKGMKIQISGRLNGAEIARTESERYGAVPLQTLRTPIDYTTCRADTIYGVLGIKVWVHY</sequence>
<dbReference type="GO" id="GO:0003735">
    <property type="term" value="F:structural constituent of ribosome"/>
    <property type="evidence" value="ECO:0007669"/>
    <property type="project" value="InterPro"/>
</dbReference>
<evidence type="ECO:0000259" key="8">
    <source>
        <dbReference type="Pfam" id="PF00189"/>
    </source>
</evidence>
<dbReference type="GO" id="GO:0003723">
    <property type="term" value="F:RNA binding"/>
    <property type="evidence" value="ECO:0007669"/>
    <property type="project" value="InterPro"/>
</dbReference>
<dbReference type="NCBIfam" id="TIGR01009">
    <property type="entry name" value="rpsC_bact"/>
    <property type="match status" value="1"/>
</dbReference>
<keyword evidence="3 5" id="KW-0687">Ribonucleoprotein</keyword>
<organism evidence="9">
    <name type="scientific">Microrhizoidea pickettheapsiorum</name>
    <dbReference type="NCBI Taxonomy" id="2604950"/>
    <lineage>
        <taxon>Eukaryota</taxon>
        <taxon>Viridiplantae</taxon>
        <taxon>Chlorophyta</taxon>
        <taxon>Mamiellophyceae</taxon>
        <taxon>Dolichomastigales</taxon>
        <taxon>Dolichomastigales incertae sedis</taxon>
        <taxon>Microrhizoidea</taxon>
    </lineage>
</organism>
<dbReference type="HAMAP" id="MF_01309_B">
    <property type="entry name" value="Ribosomal_uS3_B"/>
    <property type="match status" value="1"/>
</dbReference>
<protein>
    <recommendedName>
        <fullName evidence="4 5">Small ribosomal subunit protein uS3c</fullName>
    </recommendedName>
</protein>
<dbReference type="InterPro" id="IPR057258">
    <property type="entry name" value="Ribosomal_uS3"/>
</dbReference>
<comment type="similarity">
    <text evidence="1 5 6">Belongs to the universal ribosomal protein uS3 family.</text>
</comment>
<evidence type="ECO:0000256" key="3">
    <source>
        <dbReference type="ARBA" id="ARBA00023274"/>
    </source>
</evidence>
<dbReference type="GO" id="GO:0006412">
    <property type="term" value="P:translation"/>
    <property type="evidence" value="ECO:0007669"/>
    <property type="project" value="UniProtKB-UniRule"/>
</dbReference>
<evidence type="ECO:0000256" key="7">
    <source>
        <dbReference type="RuleBase" id="RU003626"/>
    </source>
</evidence>
<geneLocation type="chloroplast" evidence="9"/>
<dbReference type="Pfam" id="PF00189">
    <property type="entry name" value="Ribosomal_S3_C"/>
    <property type="match status" value="1"/>
</dbReference>
<evidence type="ECO:0000256" key="4">
    <source>
        <dbReference type="ARBA" id="ARBA00035154"/>
    </source>
</evidence>
<reference evidence="9" key="1">
    <citation type="journal article" date="2019" name="J. Phycol.">
        <title>A new marine prasinophyte genus alternates between a flagellate and a dominant benthic stage with microrhizoids for adhesion.</title>
        <authorList>
            <person name="Wetherbee R."/>
            <person name="Marcelino V.R."/>
            <person name="Costa J.F."/>
            <person name="Grant B."/>
            <person name="Crawford S."/>
            <person name="Waller R.F."/>
            <person name="Andersen R.A."/>
            <person name="Berry D."/>
            <person name="McFadden G.I."/>
            <person name="Verbruggen H."/>
        </authorList>
    </citation>
    <scope>NUCLEOTIDE SEQUENCE</scope>
</reference>
<evidence type="ECO:0000256" key="2">
    <source>
        <dbReference type="ARBA" id="ARBA00022980"/>
    </source>
</evidence>
<dbReference type="PANTHER" id="PTHR11760">
    <property type="entry name" value="30S/40S RIBOSOMAL PROTEIN S3"/>
    <property type="match status" value="1"/>
</dbReference>
<dbReference type="EMBL" id="MN056173">
    <property type="protein sequence ID" value="QEG77692.1"/>
    <property type="molecule type" value="Genomic_DNA"/>
</dbReference>
<dbReference type="GO" id="GO:0009507">
    <property type="term" value="C:chloroplast"/>
    <property type="evidence" value="ECO:0007669"/>
    <property type="project" value="UniProtKB-SubCell"/>
</dbReference>
<dbReference type="Gene3D" id="3.30.300.20">
    <property type="match status" value="1"/>
</dbReference>
<keyword evidence="7 9" id="KW-0150">Chloroplast</keyword>
<dbReference type="InterPro" id="IPR001351">
    <property type="entry name" value="Ribosomal_uS3_C"/>
</dbReference>
<dbReference type="PANTHER" id="PTHR11760:SF19">
    <property type="entry name" value="SMALL RIBOSOMAL SUBUNIT PROTEIN US3C"/>
    <property type="match status" value="1"/>
</dbReference>
<dbReference type="Gene3D" id="3.30.1140.32">
    <property type="entry name" value="Ribosomal protein S3, C-terminal domain"/>
    <property type="match status" value="1"/>
</dbReference>
<evidence type="ECO:0000313" key="9">
    <source>
        <dbReference type="EMBL" id="QEG77692.1"/>
    </source>
</evidence>
<proteinExistence type="inferred from homology"/>
<dbReference type="AlphaFoldDB" id="A0A5B9RFS2"/>
<dbReference type="PROSITE" id="PS00548">
    <property type="entry name" value="RIBOSOMAL_S3"/>
    <property type="match status" value="1"/>
</dbReference>
<dbReference type="InterPro" id="IPR005704">
    <property type="entry name" value="Ribosomal_uS3_bac-typ"/>
</dbReference>
<evidence type="ECO:0000256" key="1">
    <source>
        <dbReference type="ARBA" id="ARBA00010761"/>
    </source>
</evidence>
<dbReference type="CDD" id="cd02412">
    <property type="entry name" value="KH-II_30S_S3"/>
    <property type="match status" value="1"/>
</dbReference>